<proteinExistence type="predicted"/>
<sequence length="187" mass="21512">MENPPRVFRPSRALIPFSIFFLLLVVLITGRIFVVAPIAIGLLLLPFSFFAVWWFSSLLMYSLQFWVAVSPHGLELNQPAGGLFDTESVLLTWDELTSVEFLAKQEFSPKAFTGREAVLVLKLKDAPDISISQIMILEHYPDFFSFIQERLPFVYELPEEQLWDTKTRMTLVGSIAFIFILLLFIFI</sequence>
<gene>
    <name evidence="2" type="ORF">COT25_01395</name>
</gene>
<keyword evidence="1" id="KW-0472">Membrane</keyword>
<dbReference type="AlphaFoldDB" id="A0A2H0YVI4"/>
<feature type="transmembrane region" description="Helical" evidence="1">
    <location>
        <begin position="20"/>
        <end position="45"/>
    </location>
</feature>
<dbReference type="EMBL" id="PEXV01000053">
    <property type="protein sequence ID" value="PIS41752.1"/>
    <property type="molecule type" value="Genomic_DNA"/>
</dbReference>
<feature type="transmembrane region" description="Helical" evidence="1">
    <location>
        <begin position="169"/>
        <end position="186"/>
    </location>
</feature>
<evidence type="ECO:0000256" key="1">
    <source>
        <dbReference type="SAM" id="Phobius"/>
    </source>
</evidence>
<keyword evidence="1" id="KW-0812">Transmembrane</keyword>
<keyword evidence="1" id="KW-1133">Transmembrane helix</keyword>
<evidence type="ECO:0000313" key="3">
    <source>
        <dbReference type="Proteomes" id="UP000228711"/>
    </source>
</evidence>
<dbReference type="Proteomes" id="UP000228711">
    <property type="component" value="Unassembled WGS sequence"/>
</dbReference>
<reference evidence="3" key="1">
    <citation type="submission" date="2017-09" db="EMBL/GenBank/DDBJ databases">
        <title>Depth-based differentiation of microbial function through sediment-hosted aquifers and enrichment of novel symbionts in the deep terrestrial subsurface.</title>
        <authorList>
            <person name="Probst A.J."/>
            <person name="Ladd B."/>
            <person name="Jarett J.K."/>
            <person name="Geller-Mcgrath D.E."/>
            <person name="Sieber C.M.K."/>
            <person name="Emerson J.B."/>
            <person name="Anantharaman K."/>
            <person name="Thomas B.C."/>
            <person name="Malmstrom R."/>
            <person name="Stieglmeier M."/>
            <person name="Klingl A."/>
            <person name="Woyke T."/>
            <person name="Ryan C.M."/>
            <person name="Banfield J.F."/>
        </authorList>
    </citation>
    <scope>NUCLEOTIDE SEQUENCE [LARGE SCALE GENOMIC DNA]</scope>
</reference>
<accession>A0A2H0YVI4</accession>
<protein>
    <submittedName>
        <fullName evidence="2">Uncharacterized protein</fullName>
    </submittedName>
</protein>
<comment type="caution">
    <text evidence="2">The sequence shown here is derived from an EMBL/GenBank/DDBJ whole genome shotgun (WGS) entry which is preliminary data.</text>
</comment>
<name>A0A2H0YVI4_9BACT</name>
<evidence type="ECO:0000313" key="2">
    <source>
        <dbReference type="EMBL" id="PIS41752.1"/>
    </source>
</evidence>
<organism evidence="2 3">
    <name type="scientific">Candidatus Kerfeldbacteria bacterium CG08_land_8_20_14_0_20_42_7</name>
    <dbReference type="NCBI Taxonomy" id="2014245"/>
    <lineage>
        <taxon>Bacteria</taxon>
        <taxon>Candidatus Kerfeldiibacteriota</taxon>
    </lineage>
</organism>